<gene>
    <name evidence="1" type="ORF">CEXT_116331</name>
</gene>
<name>A0AAV4WUG7_CAEEX</name>
<protein>
    <submittedName>
        <fullName evidence="1">Uncharacterized protein</fullName>
    </submittedName>
</protein>
<evidence type="ECO:0000313" key="2">
    <source>
        <dbReference type="Proteomes" id="UP001054945"/>
    </source>
</evidence>
<reference evidence="1 2" key="1">
    <citation type="submission" date="2021-06" db="EMBL/GenBank/DDBJ databases">
        <title>Caerostris extrusa draft genome.</title>
        <authorList>
            <person name="Kono N."/>
            <person name="Arakawa K."/>
        </authorList>
    </citation>
    <scope>NUCLEOTIDE SEQUENCE [LARGE SCALE GENOMIC DNA]</scope>
</reference>
<accession>A0AAV4WUG7</accession>
<evidence type="ECO:0000313" key="1">
    <source>
        <dbReference type="EMBL" id="GIY86382.1"/>
    </source>
</evidence>
<sequence length="73" mass="8339">MDCERVLARRKAKRGTIKAQLRPWLWSAAESFRETPLSALCMQDFFHSPNDGGGKCLVPFIDNDPLRDRGSHH</sequence>
<proteinExistence type="predicted"/>
<dbReference type="AlphaFoldDB" id="A0AAV4WUG7"/>
<comment type="caution">
    <text evidence="1">The sequence shown here is derived from an EMBL/GenBank/DDBJ whole genome shotgun (WGS) entry which is preliminary data.</text>
</comment>
<keyword evidence="2" id="KW-1185">Reference proteome</keyword>
<organism evidence="1 2">
    <name type="scientific">Caerostris extrusa</name>
    <name type="common">Bark spider</name>
    <name type="synonym">Caerostris bankana</name>
    <dbReference type="NCBI Taxonomy" id="172846"/>
    <lineage>
        <taxon>Eukaryota</taxon>
        <taxon>Metazoa</taxon>
        <taxon>Ecdysozoa</taxon>
        <taxon>Arthropoda</taxon>
        <taxon>Chelicerata</taxon>
        <taxon>Arachnida</taxon>
        <taxon>Araneae</taxon>
        <taxon>Araneomorphae</taxon>
        <taxon>Entelegynae</taxon>
        <taxon>Araneoidea</taxon>
        <taxon>Araneidae</taxon>
        <taxon>Caerostris</taxon>
    </lineage>
</organism>
<dbReference type="EMBL" id="BPLR01016787">
    <property type="protein sequence ID" value="GIY86382.1"/>
    <property type="molecule type" value="Genomic_DNA"/>
</dbReference>
<dbReference type="Proteomes" id="UP001054945">
    <property type="component" value="Unassembled WGS sequence"/>
</dbReference>